<feature type="transmembrane region" description="Helical" evidence="5">
    <location>
        <begin position="110"/>
        <end position="131"/>
    </location>
</feature>
<dbReference type="InterPro" id="IPR011701">
    <property type="entry name" value="MFS"/>
</dbReference>
<evidence type="ECO:0000256" key="4">
    <source>
        <dbReference type="ARBA" id="ARBA00023136"/>
    </source>
</evidence>
<feature type="transmembrane region" description="Helical" evidence="5">
    <location>
        <begin position="49"/>
        <end position="71"/>
    </location>
</feature>
<feature type="transmembrane region" description="Helical" evidence="5">
    <location>
        <begin position="175"/>
        <end position="194"/>
    </location>
</feature>
<dbReference type="SUPFAM" id="SSF103473">
    <property type="entry name" value="MFS general substrate transporter"/>
    <property type="match status" value="1"/>
</dbReference>
<feature type="transmembrane region" description="Helical" evidence="5">
    <location>
        <begin position="21"/>
        <end position="43"/>
    </location>
</feature>
<keyword evidence="3 5" id="KW-1133">Transmembrane helix</keyword>
<evidence type="ECO:0000256" key="2">
    <source>
        <dbReference type="ARBA" id="ARBA00022692"/>
    </source>
</evidence>
<gene>
    <name evidence="7" type="ORF">R7226_27425</name>
</gene>
<dbReference type="EMBL" id="JAWSTH010000120">
    <property type="protein sequence ID" value="MDW5598118.1"/>
    <property type="molecule type" value="Genomic_DNA"/>
</dbReference>
<sequence>MPTAVLSPYADILRVPGARAFVGAGFVARLPMAMLGLGTVLLVREATHSYGLAGAVGATIAVANAIGAPQIGRLVDRFGQRRVLLPALFIHIAGVIALIAVAQLNAPRPAYFAAAFLTGVAFPSFGSLVRSRWAMLLRGSPRLQTAYALESVLDELVFTFGPVLVTLLATALSPAFGLATGVGFLLVGGLSFAAQRATEPPLSPRGERTGSAIRAPGLLVLAFVMIGLGGVFGTIEVSMVAFAEQHGREALTGPLLALHAISSAVAGVLYGARSWRMRLERRLAVAVVLLFAGTIPLALADSIALMVPAIVASGVSVSPTLIASFALVESIVPRAALTEGFAWLSTSLGAGIAVGLAVAGHVVDATSGHRAFSVAIAASLLSAVVALAFRGRLRAAPADPDREPEPEPAEAR</sequence>
<evidence type="ECO:0000259" key="6">
    <source>
        <dbReference type="PROSITE" id="PS50850"/>
    </source>
</evidence>
<feature type="transmembrane region" description="Helical" evidence="5">
    <location>
        <begin position="340"/>
        <end position="359"/>
    </location>
</feature>
<dbReference type="Gene3D" id="1.20.1250.20">
    <property type="entry name" value="MFS general substrate transporter like domains"/>
    <property type="match status" value="2"/>
</dbReference>
<organism evidence="7 8">
    <name type="scientific">Conexibacter stalactiti</name>
    <dbReference type="NCBI Taxonomy" id="1940611"/>
    <lineage>
        <taxon>Bacteria</taxon>
        <taxon>Bacillati</taxon>
        <taxon>Actinomycetota</taxon>
        <taxon>Thermoleophilia</taxon>
        <taxon>Solirubrobacterales</taxon>
        <taxon>Conexibacteraceae</taxon>
        <taxon>Conexibacter</taxon>
    </lineage>
</organism>
<evidence type="ECO:0000256" key="1">
    <source>
        <dbReference type="ARBA" id="ARBA00004651"/>
    </source>
</evidence>
<proteinExistence type="predicted"/>
<accession>A0ABU4HXT1</accession>
<dbReference type="PANTHER" id="PTHR23542:SF1">
    <property type="entry name" value="MAJOR FACILITATOR SUPERFAMILY (MFS) PROFILE DOMAIN-CONTAINING PROTEIN"/>
    <property type="match status" value="1"/>
</dbReference>
<feature type="transmembrane region" description="Helical" evidence="5">
    <location>
        <begin position="283"/>
        <end position="300"/>
    </location>
</feature>
<feature type="transmembrane region" description="Helical" evidence="5">
    <location>
        <begin position="255"/>
        <end position="271"/>
    </location>
</feature>
<protein>
    <submittedName>
        <fullName evidence="7">MFS transporter</fullName>
    </submittedName>
</protein>
<keyword evidence="8" id="KW-1185">Reference proteome</keyword>
<dbReference type="PROSITE" id="PS50850">
    <property type="entry name" value="MFS"/>
    <property type="match status" value="1"/>
</dbReference>
<feature type="domain" description="Major facilitator superfamily (MFS) profile" evidence="6">
    <location>
        <begin position="217"/>
        <end position="412"/>
    </location>
</feature>
<dbReference type="InterPro" id="IPR020846">
    <property type="entry name" value="MFS_dom"/>
</dbReference>
<feature type="transmembrane region" description="Helical" evidence="5">
    <location>
        <begin position="83"/>
        <end position="104"/>
    </location>
</feature>
<dbReference type="PANTHER" id="PTHR23542">
    <property type="match status" value="1"/>
</dbReference>
<reference evidence="8" key="1">
    <citation type="submission" date="2023-07" db="EMBL/GenBank/DDBJ databases">
        <title>Conexibacter stalactiti sp. nov., isolated from stalactites in a lava cave and emended description of the genus Conexibacter.</title>
        <authorList>
            <person name="Lee S.D."/>
        </authorList>
    </citation>
    <scope>NUCLEOTIDE SEQUENCE [LARGE SCALE GENOMIC DNA]</scope>
    <source>
        <strain evidence="8">KCTC 39840</strain>
    </source>
</reference>
<evidence type="ECO:0000313" key="8">
    <source>
        <dbReference type="Proteomes" id="UP001284601"/>
    </source>
</evidence>
<feature type="transmembrane region" description="Helical" evidence="5">
    <location>
        <begin position="215"/>
        <end position="235"/>
    </location>
</feature>
<keyword evidence="2 5" id="KW-0812">Transmembrane</keyword>
<keyword evidence="4 5" id="KW-0472">Membrane</keyword>
<evidence type="ECO:0000313" key="7">
    <source>
        <dbReference type="EMBL" id="MDW5598118.1"/>
    </source>
</evidence>
<name>A0ABU4HXT1_9ACTN</name>
<evidence type="ECO:0000256" key="5">
    <source>
        <dbReference type="SAM" id="Phobius"/>
    </source>
</evidence>
<comment type="caution">
    <text evidence="7">The sequence shown here is derived from an EMBL/GenBank/DDBJ whole genome shotgun (WGS) entry which is preliminary data.</text>
</comment>
<feature type="transmembrane region" description="Helical" evidence="5">
    <location>
        <begin position="371"/>
        <end position="389"/>
    </location>
</feature>
<dbReference type="Proteomes" id="UP001284601">
    <property type="component" value="Unassembled WGS sequence"/>
</dbReference>
<evidence type="ECO:0000256" key="3">
    <source>
        <dbReference type="ARBA" id="ARBA00022989"/>
    </source>
</evidence>
<dbReference type="InterPro" id="IPR036259">
    <property type="entry name" value="MFS_trans_sf"/>
</dbReference>
<feature type="transmembrane region" description="Helical" evidence="5">
    <location>
        <begin position="306"/>
        <end position="328"/>
    </location>
</feature>
<comment type="subcellular location">
    <subcellularLocation>
        <location evidence="1">Cell membrane</location>
        <topology evidence="1">Multi-pass membrane protein</topology>
    </subcellularLocation>
</comment>
<dbReference type="Pfam" id="PF07690">
    <property type="entry name" value="MFS_1"/>
    <property type="match status" value="1"/>
</dbReference>
<dbReference type="RefSeq" id="WP_318600586.1">
    <property type="nucleotide sequence ID" value="NZ_JAWSTH010000120.1"/>
</dbReference>